<reference evidence="2 3" key="1">
    <citation type="submission" date="2021-06" db="EMBL/GenBank/DDBJ databases">
        <authorList>
            <person name="Kallberg Y."/>
            <person name="Tangrot J."/>
            <person name="Rosling A."/>
        </authorList>
    </citation>
    <scope>NUCLEOTIDE SEQUENCE [LARGE SCALE GENOMIC DNA]</scope>
    <source>
        <strain evidence="2 3">120-4 pot B 10/14</strain>
    </source>
</reference>
<evidence type="ECO:0000313" key="2">
    <source>
        <dbReference type="EMBL" id="CAG8844796.1"/>
    </source>
</evidence>
<evidence type="ECO:0000313" key="3">
    <source>
        <dbReference type="Proteomes" id="UP000789901"/>
    </source>
</evidence>
<comment type="caution">
    <text evidence="2">The sequence shown here is derived from an EMBL/GenBank/DDBJ whole genome shotgun (WGS) entry which is preliminary data.</text>
</comment>
<sequence length="106" mass="12725">MPRKFAKERKLERLLRSQSSTPEEILNAFMDYMKSTKEFHSRRYNRGKISKKVYEKTIKSLVELEIQMKGLVNQVLRLKNENKVLQNENKVLETENKKLFTENAQY</sequence>
<dbReference type="Proteomes" id="UP000789901">
    <property type="component" value="Unassembled WGS sequence"/>
</dbReference>
<keyword evidence="3" id="KW-1185">Reference proteome</keyword>
<dbReference type="EMBL" id="CAJVQB010077121">
    <property type="protein sequence ID" value="CAG8844796.1"/>
    <property type="molecule type" value="Genomic_DNA"/>
</dbReference>
<gene>
    <name evidence="2" type="ORF">GMARGA_LOCUS37302</name>
</gene>
<evidence type="ECO:0000256" key="1">
    <source>
        <dbReference type="SAM" id="Coils"/>
    </source>
</evidence>
<protein>
    <submittedName>
        <fullName evidence="2">32491_t:CDS:1</fullName>
    </submittedName>
</protein>
<keyword evidence="1" id="KW-0175">Coiled coil</keyword>
<accession>A0ABN7X0R0</accession>
<name>A0ABN7X0R0_GIGMA</name>
<feature type="coiled-coil region" evidence="1">
    <location>
        <begin position="61"/>
        <end position="102"/>
    </location>
</feature>
<proteinExistence type="predicted"/>
<organism evidence="2 3">
    <name type="scientific">Gigaspora margarita</name>
    <dbReference type="NCBI Taxonomy" id="4874"/>
    <lineage>
        <taxon>Eukaryota</taxon>
        <taxon>Fungi</taxon>
        <taxon>Fungi incertae sedis</taxon>
        <taxon>Mucoromycota</taxon>
        <taxon>Glomeromycotina</taxon>
        <taxon>Glomeromycetes</taxon>
        <taxon>Diversisporales</taxon>
        <taxon>Gigasporaceae</taxon>
        <taxon>Gigaspora</taxon>
    </lineage>
</organism>